<evidence type="ECO:0000313" key="2">
    <source>
        <dbReference type="Proteomes" id="UP000784294"/>
    </source>
</evidence>
<sequence>MSKIKETQNEVNMYSQHGVPYRHMHTHKLIQMDLAAPYQRVNKQGSLGEVWNMDNKAPRNEAAYSRRAPVLGNLTAACKKSREKPSKAFCNPKGHTLKAGILSLSSSTTRELFF</sequence>
<comment type="caution">
    <text evidence="1">The sequence shown here is derived from an EMBL/GenBank/DDBJ whole genome shotgun (WGS) entry which is preliminary data.</text>
</comment>
<name>A0A3S5B3C8_9PLAT</name>
<organism evidence="1 2">
    <name type="scientific">Protopolystoma xenopodis</name>
    <dbReference type="NCBI Taxonomy" id="117903"/>
    <lineage>
        <taxon>Eukaryota</taxon>
        <taxon>Metazoa</taxon>
        <taxon>Spiralia</taxon>
        <taxon>Lophotrochozoa</taxon>
        <taxon>Platyhelminthes</taxon>
        <taxon>Monogenea</taxon>
        <taxon>Polyopisthocotylea</taxon>
        <taxon>Polystomatidea</taxon>
        <taxon>Polystomatidae</taxon>
        <taxon>Protopolystoma</taxon>
    </lineage>
</organism>
<proteinExistence type="predicted"/>
<gene>
    <name evidence="1" type="ORF">PXEA_LOCUS25859</name>
</gene>
<dbReference type="Proteomes" id="UP000784294">
    <property type="component" value="Unassembled WGS sequence"/>
</dbReference>
<dbReference type="AlphaFoldDB" id="A0A3S5B3C8"/>
<reference evidence="1" key="1">
    <citation type="submission" date="2018-11" db="EMBL/GenBank/DDBJ databases">
        <authorList>
            <consortium name="Pathogen Informatics"/>
        </authorList>
    </citation>
    <scope>NUCLEOTIDE SEQUENCE</scope>
</reference>
<keyword evidence="2" id="KW-1185">Reference proteome</keyword>
<accession>A0A3S5B3C8</accession>
<protein>
    <submittedName>
        <fullName evidence="1">Uncharacterized protein</fullName>
    </submittedName>
</protein>
<dbReference type="EMBL" id="CAAALY010244157">
    <property type="protein sequence ID" value="VEL32419.1"/>
    <property type="molecule type" value="Genomic_DNA"/>
</dbReference>
<evidence type="ECO:0000313" key="1">
    <source>
        <dbReference type="EMBL" id="VEL32419.1"/>
    </source>
</evidence>